<evidence type="ECO:0000256" key="8">
    <source>
        <dbReference type="ARBA" id="ARBA00023004"/>
    </source>
</evidence>
<dbReference type="PANTHER" id="PTHR24282">
    <property type="entry name" value="CYTOCHROME P450 FAMILY MEMBER"/>
    <property type="match status" value="1"/>
</dbReference>
<keyword evidence="10" id="KW-0472">Membrane</keyword>
<dbReference type="PROSITE" id="PS00086">
    <property type="entry name" value="CYTOCHROME_P450"/>
    <property type="match status" value="1"/>
</dbReference>
<dbReference type="InterPro" id="IPR036396">
    <property type="entry name" value="Cyt_P450_sf"/>
</dbReference>
<feature type="binding site" description="axial binding residue" evidence="11">
    <location>
        <position position="84"/>
    </location>
    <ligand>
        <name>heme</name>
        <dbReference type="ChEBI" id="CHEBI:30413"/>
    </ligand>
    <ligandPart>
        <name>Fe</name>
        <dbReference type="ChEBI" id="CHEBI:18248"/>
    </ligandPart>
</feature>
<evidence type="ECO:0008006" key="15">
    <source>
        <dbReference type="Google" id="ProtNLM"/>
    </source>
</evidence>
<evidence type="ECO:0000256" key="12">
    <source>
        <dbReference type="RuleBase" id="RU000461"/>
    </source>
</evidence>
<accession>W1NTS5</accession>
<dbReference type="InterPro" id="IPR050665">
    <property type="entry name" value="Cytochrome_P450_Monooxygen"/>
</dbReference>
<sequence length="164" mass="18487">MILNESLRLYPPGVAIARKAVKDCKIGSICLPKDTQFLVPILPMNYSETIWGDDAEKFNPYRFSEGSEKAMGSFFPFGKGPRACVGQKLALLESKILVAMILQNFSFHMSKNYIHSPVVFVTLYPQHGIPIILHALKRLLGVYHVKQEANALQAKECSEREINY</sequence>
<comment type="similarity">
    <text evidence="2 12">Belongs to the cytochrome P450 family.</text>
</comment>
<evidence type="ECO:0000313" key="14">
    <source>
        <dbReference type="Proteomes" id="UP000017836"/>
    </source>
</evidence>
<organism evidence="13 14">
    <name type="scientific">Amborella trichopoda</name>
    <dbReference type="NCBI Taxonomy" id="13333"/>
    <lineage>
        <taxon>Eukaryota</taxon>
        <taxon>Viridiplantae</taxon>
        <taxon>Streptophyta</taxon>
        <taxon>Embryophyta</taxon>
        <taxon>Tracheophyta</taxon>
        <taxon>Spermatophyta</taxon>
        <taxon>Magnoliopsida</taxon>
        <taxon>Amborellales</taxon>
        <taxon>Amborellaceae</taxon>
        <taxon>Amborella</taxon>
    </lineage>
</organism>
<evidence type="ECO:0000256" key="3">
    <source>
        <dbReference type="ARBA" id="ARBA00022617"/>
    </source>
</evidence>
<dbReference type="Gramene" id="ERN00977">
    <property type="protein sequence ID" value="ERN00977"/>
    <property type="gene ID" value="AMTR_s00002p00096460"/>
</dbReference>
<gene>
    <name evidence="13" type="ORF">AMTR_s00002p00096460</name>
</gene>
<keyword evidence="5 11" id="KW-0479">Metal-binding</keyword>
<dbReference type="HOGENOM" id="CLU_001570_5_10_1"/>
<dbReference type="GO" id="GO:0016020">
    <property type="term" value="C:membrane"/>
    <property type="evidence" value="ECO:0007669"/>
    <property type="project" value="UniProtKB-SubCell"/>
</dbReference>
<keyword evidence="9 12" id="KW-0503">Monooxygenase</keyword>
<dbReference type="SUPFAM" id="SSF48264">
    <property type="entry name" value="Cytochrome P450"/>
    <property type="match status" value="1"/>
</dbReference>
<dbReference type="EMBL" id="KI394767">
    <property type="protein sequence ID" value="ERN00977.1"/>
    <property type="molecule type" value="Genomic_DNA"/>
</dbReference>
<dbReference type="eggNOG" id="KOG0157">
    <property type="taxonomic scope" value="Eukaryota"/>
</dbReference>
<proteinExistence type="inferred from homology"/>
<dbReference type="AlphaFoldDB" id="W1NTS5"/>
<keyword evidence="3 11" id="KW-0349">Heme</keyword>
<keyword evidence="14" id="KW-1185">Reference proteome</keyword>
<dbReference type="OMA" id="NYSETIW"/>
<name>W1NTS5_AMBTC</name>
<dbReference type="GO" id="GO:0016705">
    <property type="term" value="F:oxidoreductase activity, acting on paired donors, with incorporation or reduction of molecular oxygen"/>
    <property type="evidence" value="ECO:0007669"/>
    <property type="project" value="InterPro"/>
</dbReference>
<dbReference type="InterPro" id="IPR002401">
    <property type="entry name" value="Cyt_P450_E_grp-I"/>
</dbReference>
<keyword evidence="4" id="KW-0812">Transmembrane</keyword>
<evidence type="ECO:0000256" key="10">
    <source>
        <dbReference type="ARBA" id="ARBA00023136"/>
    </source>
</evidence>
<dbReference type="PANTHER" id="PTHR24282:SF211">
    <property type="entry name" value="CYTOCHROME P450-RELATED"/>
    <property type="match status" value="1"/>
</dbReference>
<dbReference type="STRING" id="13333.W1NTS5"/>
<dbReference type="GO" id="GO:0004497">
    <property type="term" value="F:monooxygenase activity"/>
    <property type="evidence" value="ECO:0007669"/>
    <property type="project" value="UniProtKB-KW"/>
</dbReference>
<evidence type="ECO:0000256" key="6">
    <source>
        <dbReference type="ARBA" id="ARBA00022989"/>
    </source>
</evidence>
<comment type="cofactor">
    <cofactor evidence="11">
        <name>heme</name>
        <dbReference type="ChEBI" id="CHEBI:30413"/>
    </cofactor>
</comment>
<dbReference type="PRINTS" id="PR00463">
    <property type="entry name" value="EP450I"/>
</dbReference>
<keyword evidence="6" id="KW-1133">Transmembrane helix</keyword>
<evidence type="ECO:0000256" key="4">
    <source>
        <dbReference type="ARBA" id="ARBA00022692"/>
    </source>
</evidence>
<evidence type="ECO:0000256" key="9">
    <source>
        <dbReference type="ARBA" id="ARBA00023033"/>
    </source>
</evidence>
<keyword evidence="8 11" id="KW-0408">Iron</keyword>
<dbReference type="InterPro" id="IPR017972">
    <property type="entry name" value="Cyt_P450_CS"/>
</dbReference>
<protein>
    <recommendedName>
        <fullName evidence="15">Cytochrome P450</fullName>
    </recommendedName>
</protein>
<dbReference type="Gene3D" id="1.10.630.10">
    <property type="entry name" value="Cytochrome P450"/>
    <property type="match status" value="1"/>
</dbReference>
<dbReference type="Pfam" id="PF00067">
    <property type="entry name" value="p450"/>
    <property type="match status" value="1"/>
</dbReference>
<reference evidence="14" key="1">
    <citation type="journal article" date="2013" name="Science">
        <title>The Amborella genome and the evolution of flowering plants.</title>
        <authorList>
            <consortium name="Amborella Genome Project"/>
        </authorList>
    </citation>
    <scope>NUCLEOTIDE SEQUENCE [LARGE SCALE GENOMIC DNA]</scope>
</reference>
<keyword evidence="7 12" id="KW-0560">Oxidoreductase</keyword>
<comment type="subcellular location">
    <subcellularLocation>
        <location evidence="1">Membrane</location>
    </subcellularLocation>
</comment>
<evidence type="ECO:0000256" key="1">
    <source>
        <dbReference type="ARBA" id="ARBA00004370"/>
    </source>
</evidence>
<dbReference type="Proteomes" id="UP000017836">
    <property type="component" value="Unassembled WGS sequence"/>
</dbReference>
<dbReference type="GO" id="GO:0020037">
    <property type="term" value="F:heme binding"/>
    <property type="evidence" value="ECO:0007669"/>
    <property type="project" value="InterPro"/>
</dbReference>
<dbReference type="InterPro" id="IPR001128">
    <property type="entry name" value="Cyt_P450"/>
</dbReference>
<evidence type="ECO:0000313" key="13">
    <source>
        <dbReference type="EMBL" id="ERN00977.1"/>
    </source>
</evidence>
<dbReference type="GO" id="GO:0005506">
    <property type="term" value="F:iron ion binding"/>
    <property type="evidence" value="ECO:0007669"/>
    <property type="project" value="InterPro"/>
</dbReference>
<evidence type="ECO:0000256" key="11">
    <source>
        <dbReference type="PIRSR" id="PIRSR602401-1"/>
    </source>
</evidence>
<evidence type="ECO:0000256" key="5">
    <source>
        <dbReference type="ARBA" id="ARBA00022723"/>
    </source>
</evidence>
<evidence type="ECO:0000256" key="7">
    <source>
        <dbReference type="ARBA" id="ARBA00023002"/>
    </source>
</evidence>
<evidence type="ECO:0000256" key="2">
    <source>
        <dbReference type="ARBA" id="ARBA00010617"/>
    </source>
</evidence>
<dbReference type="PRINTS" id="PR00385">
    <property type="entry name" value="P450"/>
</dbReference>